<dbReference type="EMBL" id="MU006714">
    <property type="protein sequence ID" value="KAF2628020.1"/>
    <property type="molecule type" value="Genomic_DNA"/>
</dbReference>
<name>A0ACB6S1A8_9PLEO</name>
<organism evidence="1 2">
    <name type="scientific">Macroventuria anomochaeta</name>
    <dbReference type="NCBI Taxonomy" id="301207"/>
    <lineage>
        <taxon>Eukaryota</taxon>
        <taxon>Fungi</taxon>
        <taxon>Dikarya</taxon>
        <taxon>Ascomycota</taxon>
        <taxon>Pezizomycotina</taxon>
        <taxon>Dothideomycetes</taxon>
        <taxon>Pleosporomycetidae</taxon>
        <taxon>Pleosporales</taxon>
        <taxon>Pleosporineae</taxon>
        <taxon>Didymellaceae</taxon>
        <taxon>Macroventuria</taxon>
    </lineage>
</organism>
<proteinExistence type="predicted"/>
<comment type="caution">
    <text evidence="1">The sequence shown here is derived from an EMBL/GenBank/DDBJ whole genome shotgun (WGS) entry which is preliminary data.</text>
</comment>
<accession>A0ACB6S1A8</accession>
<keyword evidence="2" id="KW-1185">Reference proteome</keyword>
<dbReference type="Proteomes" id="UP000799754">
    <property type="component" value="Unassembled WGS sequence"/>
</dbReference>
<sequence>MPSILSILSMLLMPSVLRLMIILSIADAASLLGSIDNTVPRLLSYRCVVLFVQCCCASCSLIVTLTLDAEKAAKKQHKEHLRILKQQEDDAKQAHRAVEKEEHDRQRTEERAAINARKEQRCKDKEACDAQKASQLPNKGKRKASKAPPATATKKRRVAGAQSAGGAPLPAPTPCTHTTRSGRTATLYN</sequence>
<protein>
    <submittedName>
        <fullName evidence="1">Uncharacterized protein</fullName>
    </submittedName>
</protein>
<evidence type="ECO:0000313" key="1">
    <source>
        <dbReference type="EMBL" id="KAF2628020.1"/>
    </source>
</evidence>
<gene>
    <name evidence="1" type="ORF">BU25DRAFT_448030</name>
</gene>
<evidence type="ECO:0000313" key="2">
    <source>
        <dbReference type="Proteomes" id="UP000799754"/>
    </source>
</evidence>
<reference evidence="1" key="1">
    <citation type="journal article" date="2020" name="Stud. Mycol.">
        <title>101 Dothideomycetes genomes: a test case for predicting lifestyles and emergence of pathogens.</title>
        <authorList>
            <person name="Haridas S."/>
            <person name="Albert R."/>
            <person name="Binder M."/>
            <person name="Bloem J."/>
            <person name="Labutti K."/>
            <person name="Salamov A."/>
            <person name="Andreopoulos B."/>
            <person name="Baker S."/>
            <person name="Barry K."/>
            <person name="Bills G."/>
            <person name="Bluhm B."/>
            <person name="Cannon C."/>
            <person name="Castanera R."/>
            <person name="Culley D."/>
            <person name="Daum C."/>
            <person name="Ezra D."/>
            <person name="Gonzalez J."/>
            <person name="Henrissat B."/>
            <person name="Kuo A."/>
            <person name="Liang C."/>
            <person name="Lipzen A."/>
            <person name="Lutzoni F."/>
            <person name="Magnuson J."/>
            <person name="Mondo S."/>
            <person name="Nolan M."/>
            <person name="Ohm R."/>
            <person name="Pangilinan J."/>
            <person name="Park H.-J."/>
            <person name="Ramirez L."/>
            <person name="Alfaro M."/>
            <person name="Sun H."/>
            <person name="Tritt A."/>
            <person name="Yoshinaga Y."/>
            <person name="Zwiers L.-H."/>
            <person name="Turgeon B."/>
            <person name="Goodwin S."/>
            <person name="Spatafora J."/>
            <person name="Crous P."/>
            <person name="Grigoriev I."/>
        </authorList>
    </citation>
    <scope>NUCLEOTIDE SEQUENCE</scope>
    <source>
        <strain evidence="1">CBS 525.71</strain>
    </source>
</reference>